<dbReference type="EMBL" id="DS469591">
    <property type="protein sequence ID" value="EDO40432.1"/>
    <property type="molecule type" value="Genomic_DNA"/>
</dbReference>
<protein>
    <recommendedName>
        <fullName evidence="3">Reverse transcriptase domain-containing protein</fullName>
    </recommendedName>
</protein>
<dbReference type="AlphaFoldDB" id="A7S744"/>
<gene>
    <name evidence="1" type="ORF">NEMVEDRAFT_v1g107283</name>
</gene>
<dbReference type="HOGENOM" id="CLU_2888404_0_0_1"/>
<organism evidence="1 2">
    <name type="scientific">Nematostella vectensis</name>
    <name type="common">Starlet sea anemone</name>
    <dbReference type="NCBI Taxonomy" id="45351"/>
    <lineage>
        <taxon>Eukaryota</taxon>
        <taxon>Metazoa</taxon>
        <taxon>Cnidaria</taxon>
        <taxon>Anthozoa</taxon>
        <taxon>Hexacorallia</taxon>
        <taxon>Actiniaria</taxon>
        <taxon>Edwardsiidae</taxon>
        <taxon>Nematostella</taxon>
    </lineage>
</organism>
<evidence type="ECO:0000313" key="2">
    <source>
        <dbReference type="Proteomes" id="UP000001593"/>
    </source>
</evidence>
<evidence type="ECO:0008006" key="3">
    <source>
        <dbReference type="Google" id="ProtNLM"/>
    </source>
</evidence>
<reference evidence="1 2" key="1">
    <citation type="journal article" date="2007" name="Science">
        <title>Sea anemone genome reveals ancestral eumetazoan gene repertoire and genomic organization.</title>
        <authorList>
            <person name="Putnam N.H."/>
            <person name="Srivastava M."/>
            <person name="Hellsten U."/>
            <person name="Dirks B."/>
            <person name="Chapman J."/>
            <person name="Salamov A."/>
            <person name="Terry A."/>
            <person name="Shapiro H."/>
            <person name="Lindquist E."/>
            <person name="Kapitonov V.V."/>
            <person name="Jurka J."/>
            <person name="Genikhovich G."/>
            <person name="Grigoriev I.V."/>
            <person name="Lucas S.M."/>
            <person name="Steele R.E."/>
            <person name="Finnerty J.R."/>
            <person name="Technau U."/>
            <person name="Martindale M.Q."/>
            <person name="Rokhsar D.S."/>
        </authorList>
    </citation>
    <scope>NUCLEOTIDE SEQUENCE [LARGE SCALE GENOMIC DNA]</scope>
    <source>
        <strain evidence="2">CH2 X CH6</strain>
    </source>
</reference>
<name>A7S744_NEMVE</name>
<keyword evidence="2" id="KW-1185">Reference proteome</keyword>
<dbReference type="InParanoid" id="A7S744"/>
<proteinExistence type="predicted"/>
<dbReference type="PhylomeDB" id="A7S744"/>
<accession>A7S744</accession>
<sequence>MLGALFACHCNPRRASIDGKIRLFADDCVLNLHLTSDEFPSHLHQDLNKLAAWSKTWKMDFNP</sequence>
<dbReference type="Proteomes" id="UP000001593">
    <property type="component" value="Unassembled WGS sequence"/>
</dbReference>
<evidence type="ECO:0000313" key="1">
    <source>
        <dbReference type="EMBL" id="EDO40432.1"/>
    </source>
</evidence>